<sequence>MRLFIVLVALLSATLTYAQDNIILRNGEEIPARVLEVTQAELKYRKTANPDGPIYTSSLRDVLLIKYANGTKDTFGADRPTLRNQAERRERPALEPIDRRALRPAPGVGLNGLRYRRGLFSRYYVGGNGEQISLSAANSLFYNAPEAMNAYERGRSLRTWSTITGISAVALVGVGAGLAIGNGGRRDHRDNMMGLNGPFGRGQHMGRAGGALAGGGLLLGLTSLWLDHRATVQFRRAADRFNNRQPASLRFAPGQNGVGAVLTY</sequence>
<comment type="caution">
    <text evidence="3">The sequence shown here is derived from an EMBL/GenBank/DDBJ whole genome shotgun (WGS) entry which is preliminary data.</text>
</comment>
<feature type="signal peptide" evidence="2">
    <location>
        <begin position="1"/>
        <end position="18"/>
    </location>
</feature>
<dbReference type="EMBL" id="WAEL01000003">
    <property type="protein sequence ID" value="NID10281.1"/>
    <property type="molecule type" value="Genomic_DNA"/>
</dbReference>
<evidence type="ECO:0000313" key="3">
    <source>
        <dbReference type="EMBL" id="NID10281.1"/>
    </source>
</evidence>
<protein>
    <recommendedName>
        <fullName evidence="5">DUF5683 domain-containing protein</fullName>
    </recommendedName>
</protein>
<accession>A0ABX0QGD6</accession>
<keyword evidence="1" id="KW-1133">Transmembrane helix</keyword>
<feature type="transmembrane region" description="Helical" evidence="1">
    <location>
        <begin position="160"/>
        <end position="184"/>
    </location>
</feature>
<feature type="chain" id="PRO_5046167822" description="DUF5683 domain-containing protein" evidence="2">
    <location>
        <begin position="19"/>
        <end position="264"/>
    </location>
</feature>
<keyword evidence="2" id="KW-0732">Signal</keyword>
<feature type="transmembrane region" description="Helical" evidence="1">
    <location>
        <begin position="205"/>
        <end position="226"/>
    </location>
</feature>
<gene>
    <name evidence="3" type="ORF">F7231_08850</name>
</gene>
<evidence type="ECO:0000313" key="4">
    <source>
        <dbReference type="Proteomes" id="UP000606008"/>
    </source>
</evidence>
<proteinExistence type="predicted"/>
<organism evidence="3 4">
    <name type="scientific">Fibrivirga algicola</name>
    <dbReference type="NCBI Taxonomy" id="2950420"/>
    <lineage>
        <taxon>Bacteria</taxon>
        <taxon>Pseudomonadati</taxon>
        <taxon>Bacteroidota</taxon>
        <taxon>Cytophagia</taxon>
        <taxon>Cytophagales</taxon>
        <taxon>Spirosomataceae</taxon>
        <taxon>Fibrivirga</taxon>
    </lineage>
</organism>
<dbReference type="RefSeq" id="WP_166691659.1">
    <property type="nucleotide sequence ID" value="NZ_WAEL01000003.1"/>
</dbReference>
<keyword evidence="1" id="KW-0472">Membrane</keyword>
<evidence type="ECO:0000256" key="1">
    <source>
        <dbReference type="SAM" id="Phobius"/>
    </source>
</evidence>
<dbReference type="Proteomes" id="UP000606008">
    <property type="component" value="Unassembled WGS sequence"/>
</dbReference>
<evidence type="ECO:0000256" key="2">
    <source>
        <dbReference type="SAM" id="SignalP"/>
    </source>
</evidence>
<keyword evidence="4" id="KW-1185">Reference proteome</keyword>
<name>A0ABX0QGD6_9BACT</name>
<reference evidence="3" key="1">
    <citation type="submission" date="2024-05" db="EMBL/GenBank/DDBJ databases">
        <authorList>
            <person name="Jung D.-H."/>
        </authorList>
    </citation>
    <scope>NUCLEOTIDE SEQUENCE</scope>
    <source>
        <strain evidence="3">JA-25</strain>
    </source>
</reference>
<evidence type="ECO:0008006" key="5">
    <source>
        <dbReference type="Google" id="ProtNLM"/>
    </source>
</evidence>
<keyword evidence="1" id="KW-0812">Transmembrane</keyword>